<name>A0ACB0YEP8_MELEN</name>
<accession>A0ACB0YEP8</accession>
<protein>
    <submittedName>
        <fullName evidence="1">Uncharacterized protein</fullName>
    </submittedName>
</protein>
<dbReference type="EMBL" id="CAVMJV010000011">
    <property type="protein sequence ID" value="CAK5043605.1"/>
    <property type="molecule type" value="Genomic_DNA"/>
</dbReference>
<sequence length="919" mass="103033">MLDKKLIAVHPNPTDLKQWPLFLEIPDELKLDSERPLCLGDSVIISKYNWIEGRREIDTANWMFQSRINAQAIALEILDVSLAPWVFNTGFVVDIKKRKGKEVKNTMGSALVVAFGMERTAKLFNRQCAEDLDFENLQRGSLLDMQLAKIPEGWLIGGAYILPPGSRIRHGTEILAKENSHVLAIAMPHREKWRWLARNKTPIFFPITPDYTIKEIKFAENIMAGALIAASEIEEIARYETMFQGSVGLRVKGERRNFFIAFESTDRSYTKKICEVWSKDTSIAAYTNLYSKAFGHGFIKEIEKKIYEDLITIEIDIFLMPNPETIEQEEDFEFMVEGGDVFIRTTEEGGGMRAQANTLGFNLPSSIIEKEKSKRAEILKAILGRRGPDELKGGAALGNLDLECTRQLNTQQKATLANWLDEGTGRVHYQQAPPGTGKTRVAAACVAAAVSQKPGCAVLGTAAANLPISRLVEEVERTMPDKDMVAFFSGMAKVRYNEHIAVLEKQLLAAKVKRNEYKSKLENPEIRDVEKYLEMIDTRPRHAAERKVGKVLQEKDFRNVAFATIQMALAIPGAHNSTSHLVVDEATQVSYTSLVHLVCQMPSLVSLLLTGDLRQIGVHLKDLPDLLHTGFGLESITCQVEHCPRISMTALEMCYRAHPTLVTCFDYSSYRQHNEKVLPAIKAEDRKGLTHLGVNLPIANIPLVLLNICGTTQVDPASYSVMNPEQHNAALRIVEALEKRDPGGVVVICLYSYEAECLRKELREMGLEVGVHTTDAFQAQEKRLVVLVTTRTQNTAAKSKPAASEFLKDSRRATVALTRAQHGMVIIADFQSLSEGEVWARFVEEAQKHTPIVNEGYLEVMEMEDPSRGAGGILQDRKGWSLQAVRKEIQMVEESRRKGDRMCNRCGGRGHMARDCRRN</sequence>
<keyword evidence="2" id="KW-1185">Reference proteome</keyword>
<gene>
    <name evidence="1" type="ORF">MENTE1834_LOCUS11183</name>
</gene>
<proteinExistence type="predicted"/>
<dbReference type="Proteomes" id="UP001497535">
    <property type="component" value="Unassembled WGS sequence"/>
</dbReference>
<comment type="caution">
    <text evidence="1">The sequence shown here is derived from an EMBL/GenBank/DDBJ whole genome shotgun (WGS) entry which is preliminary data.</text>
</comment>
<evidence type="ECO:0000313" key="2">
    <source>
        <dbReference type="Proteomes" id="UP001497535"/>
    </source>
</evidence>
<organism evidence="1 2">
    <name type="scientific">Meloidogyne enterolobii</name>
    <name type="common">Root-knot nematode worm</name>
    <name type="synonym">Meloidogyne mayaguensis</name>
    <dbReference type="NCBI Taxonomy" id="390850"/>
    <lineage>
        <taxon>Eukaryota</taxon>
        <taxon>Metazoa</taxon>
        <taxon>Ecdysozoa</taxon>
        <taxon>Nematoda</taxon>
        <taxon>Chromadorea</taxon>
        <taxon>Rhabditida</taxon>
        <taxon>Tylenchina</taxon>
        <taxon>Tylenchomorpha</taxon>
        <taxon>Tylenchoidea</taxon>
        <taxon>Meloidogynidae</taxon>
        <taxon>Meloidogyninae</taxon>
        <taxon>Meloidogyne</taxon>
    </lineage>
</organism>
<reference evidence="1" key="1">
    <citation type="submission" date="2023-11" db="EMBL/GenBank/DDBJ databases">
        <authorList>
            <person name="Poullet M."/>
        </authorList>
    </citation>
    <scope>NUCLEOTIDE SEQUENCE</scope>
    <source>
        <strain evidence="1">E1834</strain>
    </source>
</reference>
<evidence type="ECO:0000313" key="1">
    <source>
        <dbReference type="EMBL" id="CAK5043605.1"/>
    </source>
</evidence>